<keyword evidence="1" id="KW-0560">Oxidoreductase</keyword>
<keyword evidence="4" id="KW-1185">Reference proteome</keyword>
<name>A0A6J4GC97_9FLAO</name>
<accession>A0A6J4GC97</accession>
<dbReference type="CDD" id="cd05227">
    <property type="entry name" value="AR_SDR_e"/>
    <property type="match status" value="1"/>
</dbReference>
<dbReference type="GO" id="GO:0003978">
    <property type="term" value="F:UDP-glucose 4-epimerase activity"/>
    <property type="evidence" value="ECO:0007669"/>
    <property type="project" value="UniProtKB-EC"/>
</dbReference>
<dbReference type="Pfam" id="PF01073">
    <property type="entry name" value="3Beta_HSD"/>
    <property type="match status" value="1"/>
</dbReference>
<organism evidence="3 4">
    <name type="scientific">Flavobacterium bizetiae</name>
    <dbReference type="NCBI Taxonomy" id="2704140"/>
    <lineage>
        <taxon>Bacteria</taxon>
        <taxon>Pseudomonadati</taxon>
        <taxon>Bacteroidota</taxon>
        <taxon>Flavobacteriia</taxon>
        <taxon>Flavobacteriales</taxon>
        <taxon>Flavobacteriaceae</taxon>
        <taxon>Flavobacterium</taxon>
    </lineage>
</organism>
<dbReference type="InterPro" id="IPR050425">
    <property type="entry name" value="NAD(P)_dehydrat-like"/>
</dbReference>
<evidence type="ECO:0000256" key="1">
    <source>
        <dbReference type="ARBA" id="ARBA00023002"/>
    </source>
</evidence>
<dbReference type="GO" id="GO:0006694">
    <property type="term" value="P:steroid biosynthetic process"/>
    <property type="evidence" value="ECO:0007669"/>
    <property type="project" value="InterPro"/>
</dbReference>
<evidence type="ECO:0000313" key="3">
    <source>
        <dbReference type="EMBL" id="CAA9195640.1"/>
    </source>
</evidence>
<dbReference type="Gene3D" id="3.40.50.720">
    <property type="entry name" value="NAD(P)-binding Rossmann-like Domain"/>
    <property type="match status" value="1"/>
</dbReference>
<dbReference type="AlphaFoldDB" id="A0A6J4GC97"/>
<dbReference type="SUPFAM" id="SSF51735">
    <property type="entry name" value="NAD(P)-binding Rossmann-fold domains"/>
    <property type="match status" value="1"/>
</dbReference>
<sequence>MIHTHQKVLVTGGTGFVAIHSILQLLNRGYEVRTTVRSITGKDKIYEMLKNGGITDFSKLDFIEADLTSDKNWLEAMIGCQYVLHIASPIFLRLPKNEDEMIRPAVDGTLRVLKAAREAGVKRVVITSNFGAVGYSHKDRNSLVTEESWTNPNEKGLSTYNKSKVLAEQAAWNFMKTEGGSLELSVINPMGIFGPSLSADLSSGFEMLKKLLDGSMKAIPDIRLGIVDVRDVAELHILAMENPDAKGQRFLALAGGTMSLLEIVKLIKIKMPYVAGKASTKSLPTFIIRLTALFNDQAKAILPLVGIYREASNEKAKTVLGWKPRNNEEAIMASVISLIKWKSLKV</sequence>
<dbReference type="PANTHER" id="PTHR10366:SF564">
    <property type="entry name" value="STEROL-4-ALPHA-CARBOXYLATE 3-DEHYDROGENASE, DECARBOXYLATING"/>
    <property type="match status" value="1"/>
</dbReference>
<evidence type="ECO:0000313" key="4">
    <source>
        <dbReference type="Proteomes" id="UP000479938"/>
    </source>
</evidence>
<dbReference type="InterPro" id="IPR036291">
    <property type="entry name" value="NAD(P)-bd_dom_sf"/>
</dbReference>
<proteinExistence type="predicted"/>
<feature type="domain" description="3-beta hydroxysteroid dehydrogenase/isomerase" evidence="2">
    <location>
        <begin position="9"/>
        <end position="242"/>
    </location>
</feature>
<reference evidence="3 4" key="1">
    <citation type="submission" date="2020-02" db="EMBL/GenBank/DDBJ databases">
        <authorList>
            <person name="Criscuolo A."/>
        </authorList>
    </citation>
    <scope>NUCLEOTIDE SEQUENCE [LARGE SCALE GENOMIC DNA]</scope>
    <source>
        <strain evidence="3">CIP105534</strain>
    </source>
</reference>
<keyword evidence="3" id="KW-0413">Isomerase</keyword>
<dbReference type="RefSeq" id="WP_173969504.1">
    <property type="nucleotide sequence ID" value="NZ_CADCSU010000043.1"/>
</dbReference>
<protein>
    <submittedName>
        <fullName evidence="3">UDP-glucose 4-epimerase</fullName>
        <ecNumber evidence="3">5.1.3.2</ecNumber>
    </submittedName>
</protein>
<dbReference type="GO" id="GO:0016616">
    <property type="term" value="F:oxidoreductase activity, acting on the CH-OH group of donors, NAD or NADP as acceptor"/>
    <property type="evidence" value="ECO:0007669"/>
    <property type="project" value="InterPro"/>
</dbReference>
<dbReference type="PANTHER" id="PTHR10366">
    <property type="entry name" value="NAD DEPENDENT EPIMERASE/DEHYDRATASE"/>
    <property type="match status" value="1"/>
</dbReference>
<gene>
    <name evidence="3" type="ORF">FLA105534_00760</name>
</gene>
<dbReference type="InterPro" id="IPR002225">
    <property type="entry name" value="3Beta_OHSteriod_DH/Estase"/>
</dbReference>
<dbReference type="Proteomes" id="UP000479938">
    <property type="component" value="Unassembled WGS sequence"/>
</dbReference>
<dbReference type="FunFam" id="3.40.50.720:FF:000336">
    <property type="entry name" value="Aldehyde reductase"/>
    <property type="match status" value="1"/>
</dbReference>
<evidence type="ECO:0000259" key="2">
    <source>
        <dbReference type="Pfam" id="PF01073"/>
    </source>
</evidence>
<dbReference type="EC" id="5.1.3.2" evidence="3"/>
<dbReference type="EMBL" id="CADCSU010000043">
    <property type="protein sequence ID" value="CAA9195640.1"/>
    <property type="molecule type" value="Genomic_DNA"/>
</dbReference>